<evidence type="ECO:0000313" key="3">
    <source>
        <dbReference type="Proteomes" id="UP000292447"/>
    </source>
</evidence>
<gene>
    <name evidence="2" type="ORF">METSCH_F05560</name>
</gene>
<sequence length="129" mass="12901">MQFSTVAAISALSASAMAAYSNATVVTEDVTVTGYTTYCPASTVVTITTCSEHKCAPHTVTVSEATTLTITEECVVPTTYTTESKTVTSHTSTKAPSSTTATVSSWEGAGAKNAAGVVAGVAAVAAALL</sequence>
<feature type="chain" id="PRO_5020647552" evidence="1">
    <location>
        <begin position="19"/>
        <end position="129"/>
    </location>
</feature>
<evidence type="ECO:0000313" key="2">
    <source>
        <dbReference type="EMBL" id="QBM90966.1"/>
    </source>
</evidence>
<name>A0A4P6XWH4_9ASCO</name>
<accession>A0A4P6XWH4</accession>
<reference evidence="3" key="1">
    <citation type="submission" date="2019-03" db="EMBL/GenBank/DDBJ databases">
        <title>Snf2 controls pulcherriminic acid biosynthesis and connects pigmentation and antifungal activity of the yeast Metschnikowia pulcherrima.</title>
        <authorList>
            <person name="Gore-Lloyd D."/>
            <person name="Sumann I."/>
            <person name="Brachmann A.O."/>
            <person name="Schneeberger K."/>
            <person name="Ortiz-Merino R.A."/>
            <person name="Moreno-Beltran M."/>
            <person name="Schlaefli M."/>
            <person name="Kirner P."/>
            <person name="Santos Kron A."/>
            <person name="Wolfe K.H."/>
            <person name="Piel J."/>
            <person name="Ahrens C.H."/>
            <person name="Henk D."/>
            <person name="Freimoser F.M."/>
        </authorList>
    </citation>
    <scope>NUCLEOTIDE SEQUENCE [LARGE SCALE GENOMIC DNA]</scope>
    <source>
        <strain evidence="3">APC 1.2</strain>
    </source>
</reference>
<keyword evidence="1" id="KW-0732">Signal</keyword>
<organism evidence="2 3">
    <name type="scientific">Metschnikowia aff. pulcherrima</name>
    <dbReference type="NCBI Taxonomy" id="2163413"/>
    <lineage>
        <taxon>Eukaryota</taxon>
        <taxon>Fungi</taxon>
        <taxon>Dikarya</taxon>
        <taxon>Ascomycota</taxon>
        <taxon>Saccharomycotina</taxon>
        <taxon>Pichiomycetes</taxon>
        <taxon>Metschnikowiaceae</taxon>
        <taxon>Metschnikowia</taxon>
    </lineage>
</organism>
<feature type="signal peptide" evidence="1">
    <location>
        <begin position="1"/>
        <end position="18"/>
    </location>
</feature>
<dbReference type="Proteomes" id="UP000292447">
    <property type="component" value="Chromosome VI"/>
</dbReference>
<keyword evidence="3" id="KW-1185">Reference proteome</keyword>
<proteinExistence type="predicted"/>
<dbReference type="EMBL" id="CP034461">
    <property type="protein sequence ID" value="QBM90966.1"/>
    <property type="molecule type" value="Genomic_DNA"/>
</dbReference>
<dbReference type="AlphaFoldDB" id="A0A4P6XWH4"/>
<protein>
    <submittedName>
        <fullName evidence="2">Uncharacterized protein</fullName>
    </submittedName>
</protein>
<evidence type="ECO:0000256" key="1">
    <source>
        <dbReference type="SAM" id="SignalP"/>
    </source>
</evidence>